<evidence type="ECO:0000256" key="7">
    <source>
        <dbReference type="SAM" id="Phobius"/>
    </source>
</evidence>
<gene>
    <name evidence="9" type="ORF">THAPSDRAFT_7978</name>
</gene>
<evidence type="ECO:0000259" key="8">
    <source>
        <dbReference type="Pfam" id="PF01545"/>
    </source>
</evidence>
<feature type="region of interest" description="Disordered" evidence="6">
    <location>
        <begin position="166"/>
        <end position="211"/>
    </location>
</feature>
<dbReference type="eggNOG" id="KOG2802">
    <property type="taxonomic scope" value="Eukaryota"/>
</dbReference>
<keyword evidence="4 7" id="KW-1133">Transmembrane helix</keyword>
<name>B8C824_THAPS</name>
<dbReference type="InterPro" id="IPR040177">
    <property type="entry name" value="SLC30A9"/>
</dbReference>
<dbReference type="STRING" id="35128.B8C824"/>
<feature type="region of interest" description="Disordered" evidence="6">
    <location>
        <begin position="54"/>
        <end position="74"/>
    </location>
</feature>
<comment type="subcellular location">
    <subcellularLocation>
        <location evidence="1">Membrane</location>
        <topology evidence="1">Multi-pass membrane protein</topology>
    </subcellularLocation>
</comment>
<dbReference type="GO" id="GO:0005783">
    <property type="term" value="C:endoplasmic reticulum"/>
    <property type="evidence" value="ECO:0000318"/>
    <property type="project" value="GO_Central"/>
</dbReference>
<evidence type="ECO:0000313" key="9">
    <source>
        <dbReference type="EMBL" id="EED90415.1"/>
    </source>
</evidence>
<keyword evidence="3 7" id="KW-0812">Transmembrane</keyword>
<dbReference type="EMBL" id="CM000645">
    <property type="protein sequence ID" value="EED90415.1"/>
    <property type="molecule type" value="Genomic_DNA"/>
</dbReference>
<dbReference type="InterPro" id="IPR002524">
    <property type="entry name" value="Cation_efflux"/>
</dbReference>
<feature type="transmembrane region" description="Helical" evidence="7">
    <location>
        <begin position="355"/>
        <end position="371"/>
    </location>
</feature>
<dbReference type="PANTHER" id="PTHR13414:SF9">
    <property type="entry name" value="PROTON-COUPLED ZINC ANTIPORTER SLC30A9, MITOCHONDRIAL"/>
    <property type="match status" value="1"/>
</dbReference>
<feature type="domain" description="Cation efflux protein transmembrane" evidence="8">
    <location>
        <begin position="251"/>
        <end position="458"/>
    </location>
</feature>
<dbReference type="OMA" id="AKLMPRY"/>
<dbReference type="GO" id="GO:0008324">
    <property type="term" value="F:monoatomic cation transmembrane transporter activity"/>
    <property type="evidence" value="ECO:0007669"/>
    <property type="project" value="InterPro"/>
</dbReference>
<organism evidence="9 10">
    <name type="scientific">Thalassiosira pseudonana</name>
    <name type="common">Marine diatom</name>
    <name type="synonym">Cyclotella nana</name>
    <dbReference type="NCBI Taxonomy" id="35128"/>
    <lineage>
        <taxon>Eukaryota</taxon>
        <taxon>Sar</taxon>
        <taxon>Stramenopiles</taxon>
        <taxon>Ochrophyta</taxon>
        <taxon>Bacillariophyta</taxon>
        <taxon>Coscinodiscophyceae</taxon>
        <taxon>Thalassiosirophycidae</taxon>
        <taxon>Thalassiosirales</taxon>
        <taxon>Thalassiosiraceae</taxon>
        <taxon>Thalassiosira</taxon>
    </lineage>
</organism>
<dbReference type="NCBIfam" id="TIGR01297">
    <property type="entry name" value="CDF"/>
    <property type="match status" value="1"/>
</dbReference>
<keyword evidence="10" id="KW-1185">Reference proteome</keyword>
<dbReference type="InParanoid" id="B8C824"/>
<dbReference type="Pfam" id="PF01545">
    <property type="entry name" value="Cation_efflux"/>
    <property type="match status" value="1"/>
</dbReference>
<keyword evidence="5 7" id="KW-0472">Membrane</keyword>
<keyword evidence="2" id="KW-0813">Transport</keyword>
<feature type="transmembrane region" description="Helical" evidence="7">
    <location>
        <begin position="315"/>
        <end position="335"/>
    </location>
</feature>
<dbReference type="PaxDb" id="35128-Thaps7978"/>
<dbReference type="PANTHER" id="PTHR13414">
    <property type="entry name" value="HUEL-CATION TRANSPORTER"/>
    <property type="match status" value="1"/>
</dbReference>
<evidence type="ECO:0000256" key="2">
    <source>
        <dbReference type="ARBA" id="ARBA00022448"/>
    </source>
</evidence>
<sequence>MSGDSRMASTVFAGGYSPMNQWNFGLRSFSFTIDVFTGWKYSYRSGDRRRFASDANVSTTKPNPIQTEEDATNAHEATATEPILKVVIDTIKSKVESETDPIQEKSYSTAHKTQDDFADYLKGEEVVLDDDTGLIVKNRNFALNELNRKNKSTSLAESDELLLQPLSSISGGKADDSTVGETSPNESSTATMQPNDANDTPQSTISEYKFSPNDATLSGRERYELRRRAIEEKLELQQAKSRATTTSNVQRALAGNFIIAAAKLAAAMSSGSSAMLSEFVHSVVDCGNQALLLVGLSTSHQAADRSHPYGYGKAIYFWALVSALGTFFLGAGVSMTHAVGELMNPSMTTEVPMEVWGVLGMSFAVDGYVFGKTVQGVKASMRIDGDGGSFWKYATTKVRDPATLAVLLEDGAACLGVVLAIGGIGMTQYTGMPVFDGLAGMGISALLGVMGMALVSVNHRFLIGQGLDKATREDIEKIILSRRSIDNVYSVQSQWTGPDTFSYKAEVDFDGTFLAAKLMPRYQQEFFDAKHTLDRDLRVLLSWYAEDVMRAAEREVRHIEEEIRLKYPSAQYIELEPMSKDADRYAIDDGMEAQLRRVEIEVLNRYLKSLYKIKEEK</sequence>
<evidence type="ECO:0000256" key="4">
    <source>
        <dbReference type="ARBA" id="ARBA00022989"/>
    </source>
</evidence>
<evidence type="ECO:0000256" key="6">
    <source>
        <dbReference type="SAM" id="MobiDB-lite"/>
    </source>
</evidence>
<dbReference type="GeneID" id="7449313"/>
<dbReference type="InterPro" id="IPR027469">
    <property type="entry name" value="Cation_efflux_TMD_sf"/>
</dbReference>
<feature type="compositionally biased region" description="Polar residues" evidence="6">
    <location>
        <begin position="179"/>
        <end position="206"/>
    </location>
</feature>
<proteinExistence type="predicted"/>
<protein>
    <recommendedName>
        <fullName evidence="8">Cation efflux protein transmembrane domain-containing protein</fullName>
    </recommendedName>
</protein>
<dbReference type="GO" id="GO:0006829">
    <property type="term" value="P:zinc ion transport"/>
    <property type="evidence" value="ECO:0000318"/>
    <property type="project" value="GO_Central"/>
</dbReference>
<dbReference type="InterPro" id="IPR058533">
    <property type="entry name" value="Cation_efflux_TM"/>
</dbReference>
<accession>B8C824</accession>
<dbReference type="RefSeq" id="XP_002292440.1">
    <property type="nucleotide sequence ID" value="XM_002292404.1"/>
</dbReference>
<dbReference type="KEGG" id="tps:THAPSDRAFT_7978"/>
<reference evidence="9 10" key="1">
    <citation type="journal article" date="2004" name="Science">
        <title>The genome of the diatom Thalassiosira pseudonana: ecology, evolution, and metabolism.</title>
        <authorList>
            <person name="Armbrust E.V."/>
            <person name="Berges J.A."/>
            <person name="Bowler C."/>
            <person name="Green B.R."/>
            <person name="Martinez D."/>
            <person name="Putnam N.H."/>
            <person name="Zhou S."/>
            <person name="Allen A.E."/>
            <person name="Apt K.E."/>
            <person name="Bechner M."/>
            <person name="Brzezinski M.A."/>
            <person name="Chaal B.K."/>
            <person name="Chiovitti A."/>
            <person name="Davis A.K."/>
            <person name="Demarest M.S."/>
            <person name="Detter J.C."/>
            <person name="Glavina T."/>
            <person name="Goodstein D."/>
            <person name="Hadi M.Z."/>
            <person name="Hellsten U."/>
            <person name="Hildebrand M."/>
            <person name="Jenkins B.D."/>
            <person name="Jurka J."/>
            <person name="Kapitonov V.V."/>
            <person name="Kroger N."/>
            <person name="Lau W.W."/>
            <person name="Lane T.W."/>
            <person name="Larimer F.W."/>
            <person name="Lippmeier J.C."/>
            <person name="Lucas S."/>
            <person name="Medina M."/>
            <person name="Montsant A."/>
            <person name="Obornik M."/>
            <person name="Parker M.S."/>
            <person name="Palenik B."/>
            <person name="Pazour G.J."/>
            <person name="Richardson P.M."/>
            <person name="Rynearson T.A."/>
            <person name="Saito M.A."/>
            <person name="Schwartz D.C."/>
            <person name="Thamatrakoln K."/>
            <person name="Valentin K."/>
            <person name="Vardi A."/>
            <person name="Wilkerson F.P."/>
            <person name="Rokhsar D.S."/>
        </authorList>
    </citation>
    <scope>NUCLEOTIDE SEQUENCE [LARGE SCALE GENOMIC DNA]</scope>
    <source>
        <strain evidence="9 10">CCMP1335</strain>
    </source>
</reference>
<dbReference type="Proteomes" id="UP000001449">
    <property type="component" value="Chromosome 9"/>
</dbReference>
<feature type="transmembrane region" description="Helical" evidence="7">
    <location>
        <begin position="402"/>
        <end position="426"/>
    </location>
</feature>
<dbReference type="GO" id="GO:0006882">
    <property type="term" value="P:intracellular zinc ion homeostasis"/>
    <property type="evidence" value="ECO:0000318"/>
    <property type="project" value="GO_Central"/>
</dbReference>
<dbReference type="HOGENOM" id="CLU_443153_0_0_1"/>
<reference evidence="9 10" key="2">
    <citation type="journal article" date="2008" name="Nature">
        <title>The Phaeodactylum genome reveals the evolutionary history of diatom genomes.</title>
        <authorList>
            <person name="Bowler C."/>
            <person name="Allen A.E."/>
            <person name="Badger J.H."/>
            <person name="Grimwood J."/>
            <person name="Jabbari K."/>
            <person name="Kuo A."/>
            <person name="Maheswari U."/>
            <person name="Martens C."/>
            <person name="Maumus F."/>
            <person name="Otillar R.P."/>
            <person name="Rayko E."/>
            <person name="Salamov A."/>
            <person name="Vandepoele K."/>
            <person name="Beszteri B."/>
            <person name="Gruber A."/>
            <person name="Heijde M."/>
            <person name="Katinka M."/>
            <person name="Mock T."/>
            <person name="Valentin K."/>
            <person name="Verret F."/>
            <person name="Berges J.A."/>
            <person name="Brownlee C."/>
            <person name="Cadoret J.P."/>
            <person name="Chiovitti A."/>
            <person name="Choi C.J."/>
            <person name="Coesel S."/>
            <person name="De Martino A."/>
            <person name="Detter J.C."/>
            <person name="Durkin C."/>
            <person name="Falciatore A."/>
            <person name="Fournet J."/>
            <person name="Haruta M."/>
            <person name="Huysman M.J."/>
            <person name="Jenkins B.D."/>
            <person name="Jiroutova K."/>
            <person name="Jorgensen R.E."/>
            <person name="Joubert Y."/>
            <person name="Kaplan A."/>
            <person name="Kroger N."/>
            <person name="Kroth P.G."/>
            <person name="La Roche J."/>
            <person name="Lindquist E."/>
            <person name="Lommer M."/>
            <person name="Martin-Jezequel V."/>
            <person name="Lopez P.J."/>
            <person name="Lucas S."/>
            <person name="Mangogna M."/>
            <person name="McGinnis K."/>
            <person name="Medlin L.K."/>
            <person name="Montsant A."/>
            <person name="Oudot-Le Secq M.P."/>
            <person name="Napoli C."/>
            <person name="Obornik M."/>
            <person name="Parker M.S."/>
            <person name="Petit J.L."/>
            <person name="Porcel B.M."/>
            <person name="Poulsen N."/>
            <person name="Robison M."/>
            <person name="Rychlewski L."/>
            <person name="Rynearson T.A."/>
            <person name="Schmutz J."/>
            <person name="Shapiro H."/>
            <person name="Siaut M."/>
            <person name="Stanley M."/>
            <person name="Sussman M.R."/>
            <person name="Taylor A.R."/>
            <person name="Vardi A."/>
            <person name="von Dassow P."/>
            <person name="Vyverman W."/>
            <person name="Willis A."/>
            <person name="Wyrwicz L.S."/>
            <person name="Rokhsar D.S."/>
            <person name="Weissenbach J."/>
            <person name="Armbrust E.V."/>
            <person name="Green B.R."/>
            <person name="Van de Peer Y."/>
            <person name="Grigoriev I.V."/>
        </authorList>
    </citation>
    <scope>NUCLEOTIDE SEQUENCE [LARGE SCALE GENOMIC DNA]</scope>
    <source>
        <strain evidence="9 10">CCMP1335</strain>
    </source>
</reference>
<evidence type="ECO:0000256" key="3">
    <source>
        <dbReference type="ARBA" id="ARBA00022692"/>
    </source>
</evidence>
<feature type="transmembrane region" description="Helical" evidence="7">
    <location>
        <begin position="438"/>
        <end position="457"/>
    </location>
</feature>
<dbReference type="AlphaFoldDB" id="B8C824"/>
<evidence type="ECO:0000313" key="10">
    <source>
        <dbReference type="Proteomes" id="UP000001449"/>
    </source>
</evidence>
<dbReference type="Gene3D" id="1.20.1510.10">
    <property type="entry name" value="Cation efflux protein transmembrane domain"/>
    <property type="match status" value="1"/>
</dbReference>
<dbReference type="GO" id="GO:0016020">
    <property type="term" value="C:membrane"/>
    <property type="evidence" value="ECO:0007669"/>
    <property type="project" value="UniProtKB-SubCell"/>
</dbReference>
<evidence type="ECO:0000256" key="1">
    <source>
        <dbReference type="ARBA" id="ARBA00004141"/>
    </source>
</evidence>
<feature type="compositionally biased region" description="Polar residues" evidence="6">
    <location>
        <begin position="55"/>
        <end position="66"/>
    </location>
</feature>
<evidence type="ECO:0000256" key="5">
    <source>
        <dbReference type="ARBA" id="ARBA00023136"/>
    </source>
</evidence>
<dbReference type="SUPFAM" id="SSF161111">
    <property type="entry name" value="Cation efflux protein transmembrane domain-like"/>
    <property type="match status" value="1"/>
</dbReference>